<reference evidence="1" key="1">
    <citation type="submission" date="2019-12" db="EMBL/GenBank/DDBJ databases">
        <title>Genome sequencing and annotation of Brassica cretica.</title>
        <authorList>
            <person name="Studholme D.J."/>
            <person name="Sarris P."/>
        </authorList>
    </citation>
    <scope>NUCLEOTIDE SEQUENCE</scope>
    <source>
        <strain evidence="1">PFS-109/04</strain>
        <tissue evidence="1">Leaf</tissue>
    </source>
</reference>
<dbReference type="AlphaFoldDB" id="A0A8S9MW90"/>
<dbReference type="EMBL" id="QGKX02002183">
    <property type="protein sequence ID" value="KAF3484820.1"/>
    <property type="molecule type" value="Genomic_DNA"/>
</dbReference>
<gene>
    <name evidence="1" type="ORF">F2Q69_00054028</name>
</gene>
<evidence type="ECO:0000313" key="1">
    <source>
        <dbReference type="EMBL" id="KAF3484820.1"/>
    </source>
</evidence>
<organism evidence="1 2">
    <name type="scientific">Brassica cretica</name>
    <name type="common">Mustard</name>
    <dbReference type="NCBI Taxonomy" id="69181"/>
    <lineage>
        <taxon>Eukaryota</taxon>
        <taxon>Viridiplantae</taxon>
        <taxon>Streptophyta</taxon>
        <taxon>Embryophyta</taxon>
        <taxon>Tracheophyta</taxon>
        <taxon>Spermatophyta</taxon>
        <taxon>Magnoliopsida</taxon>
        <taxon>eudicotyledons</taxon>
        <taxon>Gunneridae</taxon>
        <taxon>Pentapetalae</taxon>
        <taxon>rosids</taxon>
        <taxon>malvids</taxon>
        <taxon>Brassicales</taxon>
        <taxon>Brassicaceae</taxon>
        <taxon>Brassiceae</taxon>
        <taxon>Brassica</taxon>
    </lineage>
</organism>
<name>A0A8S9MW90_BRACR</name>
<comment type="caution">
    <text evidence="1">The sequence shown here is derived from an EMBL/GenBank/DDBJ whole genome shotgun (WGS) entry which is preliminary data.</text>
</comment>
<evidence type="ECO:0000313" key="2">
    <source>
        <dbReference type="Proteomes" id="UP000712600"/>
    </source>
</evidence>
<protein>
    <submittedName>
        <fullName evidence="1">Uncharacterized protein</fullName>
    </submittedName>
</protein>
<sequence>MWRYLLDLFLVLCGYGIWFLDEAVDLFFSSSLARRWAVFVLVGIAQDFCSLVQL</sequence>
<accession>A0A8S9MW90</accession>
<dbReference type="Proteomes" id="UP000712600">
    <property type="component" value="Unassembled WGS sequence"/>
</dbReference>
<proteinExistence type="predicted"/>